<comment type="caution">
    <text evidence="1">The sequence shown here is derived from an EMBL/GenBank/DDBJ whole genome shotgun (WGS) entry which is preliminary data.</text>
</comment>
<gene>
    <name evidence="2" type="ORF">G4D61_15475</name>
    <name evidence="1" type="ORF">NG54_04905</name>
</gene>
<evidence type="ECO:0000313" key="1">
    <source>
        <dbReference type="EMBL" id="KHD86098.1"/>
    </source>
</evidence>
<organism evidence="1 3">
    <name type="scientific">Heyndrickxia ginsengihumi</name>
    <dbReference type="NCBI Taxonomy" id="363870"/>
    <lineage>
        <taxon>Bacteria</taxon>
        <taxon>Bacillati</taxon>
        <taxon>Bacillota</taxon>
        <taxon>Bacilli</taxon>
        <taxon>Bacillales</taxon>
        <taxon>Bacillaceae</taxon>
        <taxon>Heyndrickxia</taxon>
    </lineage>
</organism>
<evidence type="ECO:0000313" key="3">
    <source>
        <dbReference type="Proteomes" id="UP000030588"/>
    </source>
</evidence>
<protein>
    <submittedName>
        <fullName evidence="1">Uncharacterized protein</fullName>
    </submittedName>
</protein>
<evidence type="ECO:0000313" key="2">
    <source>
        <dbReference type="EMBL" id="NEY21344.1"/>
    </source>
</evidence>
<dbReference type="EMBL" id="JAAIWK010000031">
    <property type="protein sequence ID" value="NEY21344.1"/>
    <property type="molecule type" value="Genomic_DNA"/>
</dbReference>
<dbReference type="EMBL" id="JRUN01000010">
    <property type="protein sequence ID" value="KHD86098.1"/>
    <property type="molecule type" value="Genomic_DNA"/>
</dbReference>
<sequence>MEWTLAILFVVSALLFIISMSKSGRASKEKQNEIDMIHMAVMNEINDVKETIRDIELDIEIVSKEAGVQISSQEKLFLREILDLYKRNYSIESIADKKQVSASEIKQLLTPYLTSKDERRKVADEI</sequence>
<dbReference type="Proteomes" id="UP000476934">
    <property type="component" value="Unassembled WGS sequence"/>
</dbReference>
<dbReference type="OrthoDB" id="2937672at2"/>
<accession>A0A0A6VF52</accession>
<reference evidence="2 4" key="3">
    <citation type="submission" date="2020-03" db="EMBL/GenBank/DDBJ databases">
        <title>Bacillus aquiflavi sp. nov., isolated from yellow water of strong flavor Chinese baijiu in Yibin region of China.</title>
        <authorList>
            <person name="Xie J."/>
        </authorList>
    </citation>
    <scope>NUCLEOTIDE SEQUENCE [LARGE SCALE GENOMIC DNA]</scope>
    <source>
        <strain evidence="2 4">Gsoil 114</strain>
    </source>
</reference>
<reference evidence="2" key="2">
    <citation type="submission" date="2020-02" db="EMBL/GenBank/DDBJ databases">
        <authorList>
            <person name="Feng H."/>
        </authorList>
    </citation>
    <scope>NUCLEOTIDE SEQUENCE [LARGE SCALE GENOMIC DNA]</scope>
    <source>
        <strain evidence="2">Gsoil 114</strain>
    </source>
</reference>
<dbReference type="Proteomes" id="UP000030588">
    <property type="component" value="Unassembled WGS sequence"/>
</dbReference>
<name>A0A0A6VF52_9BACI</name>
<proteinExistence type="predicted"/>
<keyword evidence="4" id="KW-1185">Reference proteome</keyword>
<evidence type="ECO:0000313" key="4">
    <source>
        <dbReference type="Proteomes" id="UP000476934"/>
    </source>
</evidence>
<dbReference type="RefSeq" id="WP_035353670.1">
    <property type="nucleotide sequence ID" value="NZ_JAAIWK010000031.1"/>
</dbReference>
<dbReference type="STRING" id="363870.NG54_04905"/>
<reference evidence="1 3" key="1">
    <citation type="submission" date="2014-10" db="EMBL/GenBank/DDBJ databases">
        <title>Draft genome of phytase producing Bacillus ginsengihumi strain M2.11.</title>
        <authorList>
            <person name="Toymentseva A."/>
            <person name="Boulygina E.A."/>
            <person name="Kazakov S.V."/>
            <person name="Kayumov I."/>
            <person name="Suleimanova A.D."/>
            <person name="Mardanova A.M."/>
            <person name="Maria S.N."/>
            <person name="Sergey M.Y."/>
            <person name="Sharipova M.R."/>
        </authorList>
    </citation>
    <scope>NUCLEOTIDE SEQUENCE [LARGE SCALE GENOMIC DNA]</scope>
    <source>
        <strain evidence="1 3">M2.11</strain>
    </source>
</reference>
<dbReference type="AlphaFoldDB" id="A0A0A6VF52"/>